<dbReference type="InterPro" id="IPR053143">
    <property type="entry name" value="Arylsulfate_ST"/>
</dbReference>
<organism evidence="2 3">
    <name type="scientific">Limosilactobacillus antri DSM 16041</name>
    <dbReference type="NCBI Taxonomy" id="525309"/>
    <lineage>
        <taxon>Bacteria</taxon>
        <taxon>Bacillati</taxon>
        <taxon>Bacillota</taxon>
        <taxon>Bacilli</taxon>
        <taxon>Lactobacillales</taxon>
        <taxon>Lactobacillaceae</taxon>
        <taxon>Limosilactobacillus</taxon>
    </lineage>
</organism>
<dbReference type="Pfam" id="PF14269">
    <property type="entry name" value="Arylsulfotran_2"/>
    <property type="match status" value="1"/>
</dbReference>
<dbReference type="PANTHER" id="PTHR35340">
    <property type="entry name" value="PQQ ENZYME REPEAT PROTEIN-RELATED"/>
    <property type="match status" value="1"/>
</dbReference>
<reference evidence="2 3" key="1">
    <citation type="journal article" date="2015" name="Genome Announc.">
        <title>Expanding the biotechnology potential of lactobacilli through comparative genomics of 213 strains and associated genera.</title>
        <authorList>
            <person name="Sun Z."/>
            <person name="Harris H.M."/>
            <person name="McCann A."/>
            <person name="Guo C."/>
            <person name="Argimon S."/>
            <person name="Zhang W."/>
            <person name="Yang X."/>
            <person name="Jeffery I.B."/>
            <person name="Cooney J.C."/>
            <person name="Kagawa T.F."/>
            <person name="Liu W."/>
            <person name="Song Y."/>
            <person name="Salvetti E."/>
            <person name="Wrobel A."/>
            <person name="Rasinkangas P."/>
            <person name="Parkhill J."/>
            <person name="Rea M.C."/>
            <person name="O'Sullivan O."/>
            <person name="Ritari J."/>
            <person name="Douillard F.P."/>
            <person name="Paul Ross R."/>
            <person name="Yang R."/>
            <person name="Briner A.E."/>
            <person name="Felis G.E."/>
            <person name="de Vos W.M."/>
            <person name="Barrangou R."/>
            <person name="Klaenhammer T.R."/>
            <person name="Caufield P.W."/>
            <person name="Cui Y."/>
            <person name="Zhang H."/>
            <person name="O'Toole P.W."/>
        </authorList>
    </citation>
    <scope>NUCLEOTIDE SEQUENCE [LARGE SCALE GENOMIC DNA]</scope>
    <source>
        <strain evidence="2 3">DSM 16041</strain>
    </source>
</reference>
<evidence type="ECO:0000313" key="3">
    <source>
        <dbReference type="Proteomes" id="UP000051883"/>
    </source>
</evidence>
<sequence length="473" mass="53216">MEKMGQSIFPTGVTNFKPSKTWSGYTLFNAKNKGTILIDMNGKVVHEWKDLQGFPNKMINGGKVFGSLRCRKSSDAYQDYADLTEIDWDGNIRWSFTHNEEVTDQGIGKTWVARVHHDYQLEGNPVGYFVPGQETKDDFKKVLLLTHHDRKIDPISPYPLLDHVLLEIDRDGNKLWSWSTLDHFNDFPLTDEQKNAIFKNPNFQSTSNEGDVFHINYASYLGPNKWFDQGDQRFKPNNILMGSREAMMSWIVDHDTGKIVWLLGPDFTKSFALRKLGPLVGMHNVHLIPKGLPGAGNILALNNGGWAGYGAPNQTSSTGMKTTRIDGSEVIEFNPITLEKKWSFSAKDMGYKAAAHANYFYSPLQGSVQRLPNGNTLIDEGAGGRFLEVTPSHEIVWEYIYPYIADHLIYRAYRIPYDWIPQLSHSTEVAVTPPANSEFHLPGAADPSLNPNNTVSVPGTYGYNKPSPAKNNN</sequence>
<evidence type="ECO:0000313" key="2">
    <source>
        <dbReference type="EMBL" id="KRK60805.1"/>
    </source>
</evidence>
<keyword evidence="3" id="KW-1185">Reference proteome</keyword>
<accession>A0ABR5P2M8</accession>
<evidence type="ECO:0008006" key="4">
    <source>
        <dbReference type="Google" id="ProtNLM"/>
    </source>
</evidence>
<name>A0ABR5P2M8_9LACO</name>
<protein>
    <recommendedName>
        <fullName evidence="4">Arylsulfotransferase (ASST)</fullName>
    </recommendedName>
</protein>
<evidence type="ECO:0000256" key="1">
    <source>
        <dbReference type="SAM" id="MobiDB-lite"/>
    </source>
</evidence>
<dbReference type="PANTHER" id="PTHR35340:SF5">
    <property type="entry name" value="ASST-DOMAIN-CONTAINING PROTEIN"/>
    <property type="match status" value="1"/>
</dbReference>
<gene>
    <name evidence="2" type="ORF">FC31_GL000843</name>
</gene>
<feature type="region of interest" description="Disordered" evidence="1">
    <location>
        <begin position="440"/>
        <end position="473"/>
    </location>
</feature>
<dbReference type="EMBL" id="AZDK01000002">
    <property type="protein sequence ID" value="KRK60805.1"/>
    <property type="molecule type" value="Genomic_DNA"/>
</dbReference>
<dbReference type="InterPro" id="IPR039535">
    <property type="entry name" value="ASST-like"/>
</dbReference>
<dbReference type="Proteomes" id="UP000051883">
    <property type="component" value="Unassembled WGS sequence"/>
</dbReference>
<proteinExistence type="predicted"/>
<comment type="caution">
    <text evidence="2">The sequence shown here is derived from an EMBL/GenBank/DDBJ whole genome shotgun (WGS) entry which is preliminary data.</text>
</comment>